<accession>A0A7J6N2W7</accession>
<evidence type="ECO:0000256" key="1">
    <source>
        <dbReference type="SAM" id="MobiDB-lite"/>
    </source>
</evidence>
<evidence type="ECO:0000313" key="2">
    <source>
        <dbReference type="EMBL" id="KAF4678086.1"/>
    </source>
</evidence>
<dbReference type="OrthoDB" id="433632at2759"/>
<proteinExistence type="predicted"/>
<dbReference type="AlphaFoldDB" id="A0A7J6N2W7"/>
<dbReference type="EMBL" id="JAAPAO010000003">
    <property type="protein sequence ID" value="KAF4678086.1"/>
    <property type="molecule type" value="Genomic_DNA"/>
</dbReference>
<comment type="caution">
    <text evidence="2">The sequence shown here is derived from an EMBL/GenBank/DDBJ whole genome shotgun (WGS) entry which is preliminary data.</text>
</comment>
<keyword evidence="3" id="KW-1185">Reference proteome</keyword>
<feature type="compositionally biased region" description="Acidic residues" evidence="1">
    <location>
        <begin position="24"/>
        <end position="35"/>
    </location>
</feature>
<reference evidence="2 3" key="1">
    <citation type="submission" date="2020-04" db="EMBL/GenBank/DDBJ databases">
        <title>Perkinsus chesapeaki whole genome sequence.</title>
        <authorList>
            <person name="Bogema D.R."/>
        </authorList>
    </citation>
    <scope>NUCLEOTIDE SEQUENCE [LARGE SCALE GENOMIC DNA]</scope>
    <source>
        <strain evidence="2">ATCC PRA-425</strain>
    </source>
</reference>
<gene>
    <name evidence="2" type="ORF">FOL47_005365</name>
</gene>
<evidence type="ECO:0000313" key="3">
    <source>
        <dbReference type="Proteomes" id="UP000591131"/>
    </source>
</evidence>
<feature type="region of interest" description="Disordered" evidence="1">
    <location>
        <begin position="1"/>
        <end position="46"/>
    </location>
</feature>
<sequence>MARKASEDYEMEESTPSSLKEIRESDDEPSDEEMSEASSEVTEADEEVEALWLALGETLKALGVGADQLPEFGHRFPDSSSAPLGQLFSLPNLKKAEGSLSAKEQEEFCRRHAQVTEHLLSLLVRATRAQERALGQVGSAEKYEPSGEDVASAGDEWQDLPLGRIVKSLQRRVFWGVKQSGQSVAELGDLRRPGGTGSSRKFLDWYLDALLDSCSSTAEKDIGDDVEALRTREGATWGPQELRTLRRCLTQSVDHMGTEDKALVEEVLTKAAELRSTTQ</sequence>
<name>A0A7J6N2W7_PERCH</name>
<dbReference type="Proteomes" id="UP000591131">
    <property type="component" value="Unassembled WGS sequence"/>
</dbReference>
<protein>
    <submittedName>
        <fullName evidence="2">Uncharacterized protein</fullName>
    </submittedName>
</protein>
<organism evidence="2 3">
    <name type="scientific">Perkinsus chesapeaki</name>
    <name type="common">Clam parasite</name>
    <name type="synonym">Perkinsus andrewsi</name>
    <dbReference type="NCBI Taxonomy" id="330153"/>
    <lineage>
        <taxon>Eukaryota</taxon>
        <taxon>Sar</taxon>
        <taxon>Alveolata</taxon>
        <taxon>Perkinsozoa</taxon>
        <taxon>Perkinsea</taxon>
        <taxon>Perkinsida</taxon>
        <taxon>Perkinsidae</taxon>
        <taxon>Perkinsus</taxon>
    </lineage>
</organism>